<dbReference type="EMBL" id="WJXB01000007">
    <property type="protein sequence ID" value="MRN54891.1"/>
    <property type="molecule type" value="Genomic_DNA"/>
</dbReference>
<evidence type="ECO:0000313" key="8">
    <source>
        <dbReference type="Proteomes" id="UP000463051"/>
    </source>
</evidence>
<keyword evidence="4" id="KW-0479">Metal-binding</keyword>
<evidence type="ECO:0000256" key="5">
    <source>
        <dbReference type="ARBA" id="ARBA00022842"/>
    </source>
</evidence>
<dbReference type="Pfam" id="PF01648">
    <property type="entry name" value="ACPS"/>
    <property type="match status" value="1"/>
</dbReference>
<dbReference type="GO" id="GO:0019878">
    <property type="term" value="P:lysine biosynthetic process via aminoadipic acid"/>
    <property type="evidence" value="ECO:0007669"/>
    <property type="project" value="TreeGrafter"/>
</dbReference>
<keyword evidence="3 7" id="KW-0808">Transferase</keyword>
<feature type="domain" description="4'-phosphopantetheinyl transferase" evidence="6">
    <location>
        <begin position="58"/>
        <end position="158"/>
    </location>
</feature>
<dbReference type="InterPro" id="IPR037143">
    <property type="entry name" value="4-PPantetheinyl_Trfase_dom_sf"/>
</dbReference>
<dbReference type="GO" id="GO:0006633">
    <property type="term" value="P:fatty acid biosynthetic process"/>
    <property type="evidence" value="ECO:0007669"/>
    <property type="project" value="InterPro"/>
</dbReference>
<evidence type="ECO:0000256" key="2">
    <source>
        <dbReference type="ARBA" id="ARBA00010990"/>
    </source>
</evidence>
<name>A0A7X2L401_9BACL</name>
<comment type="caution">
    <text evidence="7">The sequence shown here is derived from an EMBL/GenBank/DDBJ whole genome shotgun (WGS) entry which is preliminary data.</text>
</comment>
<comment type="cofactor">
    <cofactor evidence="1">
        <name>Mg(2+)</name>
        <dbReference type="ChEBI" id="CHEBI:18420"/>
    </cofactor>
</comment>
<reference evidence="7 8" key="1">
    <citation type="submission" date="2019-11" db="EMBL/GenBank/DDBJ databases">
        <title>Paenibacillus monticola sp. nov., a novel PGPR strain isolated from mountain sample in China.</title>
        <authorList>
            <person name="Zhao Q."/>
            <person name="Li H.-P."/>
            <person name="Zhang J.-L."/>
        </authorList>
    </citation>
    <scope>NUCLEOTIDE SEQUENCE [LARGE SCALE GENOMIC DNA]</scope>
    <source>
        <strain evidence="7 8">LC-T2</strain>
    </source>
</reference>
<dbReference type="GO" id="GO:0008897">
    <property type="term" value="F:holo-[acyl-carrier-protein] synthase activity"/>
    <property type="evidence" value="ECO:0007669"/>
    <property type="project" value="InterPro"/>
</dbReference>
<dbReference type="GO" id="GO:0005829">
    <property type="term" value="C:cytosol"/>
    <property type="evidence" value="ECO:0007669"/>
    <property type="project" value="TreeGrafter"/>
</dbReference>
<gene>
    <name evidence="7" type="ORF">GJB61_18055</name>
</gene>
<accession>A0A7X2L401</accession>
<dbReference type="Proteomes" id="UP000463051">
    <property type="component" value="Unassembled WGS sequence"/>
</dbReference>
<evidence type="ECO:0000313" key="7">
    <source>
        <dbReference type="EMBL" id="MRN54891.1"/>
    </source>
</evidence>
<dbReference type="PANTHER" id="PTHR12215:SF10">
    <property type="entry name" value="L-AMINOADIPATE-SEMIALDEHYDE DEHYDROGENASE-PHOSPHOPANTETHEINYL TRANSFERASE"/>
    <property type="match status" value="1"/>
</dbReference>
<dbReference type="PANTHER" id="PTHR12215">
    <property type="entry name" value="PHOSPHOPANTETHEINE TRANSFERASE"/>
    <property type="match status" value="1"/>
</dbReference>
<organism evidence="7 8">
    <name type="scientific">Paenibacillus monticola</name>
    <dbReference type="NCBI Taxonomy" id="2666075"/>
    <lineage>
        <taxon>Bacteria</taxon>
        <taxon>Bacillati</taxon>
        <taxon>Bacillota</taxon>
        <taxon>Bacilli</taxon>
        <taxon>Bacillales</taxon>
        <taxon>Paenibacillaceae</taxon>
        <taxon>Paenibacillus</taxon>
    </lineage>
</organism>
<dbReference type="InterPro" id="IPR050559">
    <property type="entry name" value="P-Pant_transferase_sf"/>
</dbReference>
<dbReference type="GO" id="GO:0000287">
    <property type="term" value="F:magnesium ion binding"/>
    <property type="evidence" value="ECO:0007669"/>
    <property type="project" value="InterPro"/>
</dbReference>
<dbReference type="InterPro" id="IPR008278">
    <property type="entry name" value="4-PPantetheinyl_Trfase_dom"/>
</dbReference>
<protein>
    <submittedName>
        <fullName evidence="7">4'-phosphopantetheinyl transferase superfamily protein</fullName>
    </submittedName>
</protein>
<evidence type="ECO:0000259" key="6">
    <source>
        <dbReference type="Pfam" id="PF01648"/>
    </source>
</evidence>
<dbReference type="SUPFAM" id="SSF56214">
    <property type="entry name" value="4'-phosphopantetheinyl transferase"/>
    <property type="match status" value="2"/>
</dbReference>
<dbReference type="AlphaFoldDB" id="A0A7X2L401"/>
<evidence type="ECO:0000256" key="1">
    <source>
        <dbReference type="ARBA" id="ARBA00001946"/>
    </source>
</evidence>
<evidence type="ECO:0000256" key="3">
    <source>
        <dbReference type="ARBA" id="ARBA00022679"/>
    </source>
</evidence>
<keyword evidence="5" id="KW-0460">Magnesium</keyword>
<dbReference type="Gene3D" id="3.90.470.20">
    <property type="entry name" value="4'-phosphopantetheinyl transferase domain"/>
    <property type="match status" value="2"/>
</dbReference>
<comment type="similarity">
    <text evidence="2">Belongs to the P-Pant transferase superfamily. Gsp/Sfp/HetI/AcpT family.</text>
</comment>
<evidence type="ECO:0000256" key="4">
    <source>
        <dbReference type="ARBA" id="ARBA00022723"/>
    </source>
</evidence>
<dbReference type="NCBIfam" id="TIGR00556">
    <property type="entry name" value="pantethn_trn"/>
    <property type="match status" value="1"/>
</dbReference>
<dbReference type="InterPro" id="IPR004568">
    <property type="entry name" value="Ppantetheine-prot_Trfase_dom"/>
</dbReference>
<proteinExistence type="inferred from homology"/>
<keyword evidence="8" id="KW-1185">Reference proteome</keyword>
<sequence>MADILSRLAICRRLNIKNREIELNFNRYGKPLLQGNEALHFNNSHSGSWAVSAISSAPIGVDMEQIGEAHLEIAERFFSPQEYSDLLLRKEGEARREYFFDLWTLKESYIKAVGMGLSLSLSSFTIRKNNERIVLNTQNEFKACFFRQYAIDTAYRLSLCAANDSFPDHVTLLSFEEMTQAFLEYM</sequence>